<keyword evidence="2" id="KW-0378">Hydrolase</keyword>
<dbReference type="GO" id="GO:0016787">
    <property type="term" value="F:hydrolase activity"/>
    <property type="evidence" value="ECO:0007669"/>
    <property type="project" value="UniProtKB-KW"/>
</dbReference>
<dbReference type="GO" id="GO:0046872">
    <property type="term" value="F:metal ion binding"/>
    <property type="evidence" value="ECO:0007669"/>
    <property type="project" value="UniProtKB-KW"/>
</dbReference>
<dbReference type="PRINTS" id="PR01790">
    <property type="entry name" value="SMP30FAMILY"/>
</dbReference>
<dbReference type="PANTHER" id="PTHR47572">
    <property type="entry name" value="LIPOPROTEIN-RELATED"/>
    <property type="match status" value="1"/>
</dbReference>
<feature type="active site" description="Proton donor/acceptor" evidence="3">
    <location>
        <position position="200"/>
    </location>
</feature>
<evidence type="ECO:0000313" key="7">
    <source>
        <dbReference type="EMBL" id="PSL31157.1"/>
    </source>
</evidence>
<dbReference type="SUPFAM" id="SSF63829">
    <property type="entry name" value="Calcium-dependent phosphotriesterase"/>
    <property type="match status" value="1"/>
</dbReference>
<evidence type="ECO:0000259" key="6">
    <source>
        <dbReference type="Pfam" id="PF08450"/>
    </source>
</evidence>
<reference evidence="7 8" key="1">
    <citation type="submission" date="2018-03" db="EMBL/GenBank/DDBJ databases">
        <title>Genomic Encyclopedia of Archaeal and Bacterial Type Strains, Phase II (KMG-II): from individual species to whole genera.</title>
        <authorList>
            <person name="Goeker M."/>
        </authorList>
    </citation>
    <scope>NUCLEOTIDE SEQUENCE [LARGE SCALE GENOMIC DNA]</scope>
    <source>
        <strain evidence="7 8">DSM 29057</strain>
    </source>
</reference>
<organism evidence="7 8">
    <name type="scientific">Dyadobacter jiangsuensis</name>
    <dbReference type="NCBI Taxonomy" id="1591085"/>
    <lineage>
        <taxon>Bacteria</taxon>
        <taxon>Pseudomonadati</taxon>
        <taxon>Bacteroidota</taxon>
        <taxon>Cytophagia</taxon>
        <taxon>Cytophagales</taxon>
        <taxon>Spirosomataceae</taxon>
        <taxon>Dyadobacter</taxon>
    </lineage>
</organism>
<evidence type="ECO:0000256" key="5">
    <source>
        <dbReference type="PROSITE-ProRule" id="PRU00504"/>
    </source>
</evidence>
<evidence type="ECO:0000256" key="2">
    <source>
        <dbReference type="ARBA" id="ARBA00022801"/>
    </source>
</evidence>
<evidence type="ECO:0000256" key="4">
    <source>
        <dbReference type="PIRSR" id="PIRSR605511-2"/>
    </source>
</evidence>
<dbReference type="Gene3D" id="2.120.10.30">
    <property type="entry name" value="TolB, C-terminal domain"/>
    <property type="match status" value="1"/>
</dbReference>
<keyword evidence="1" id="KW-0677">Repeat</keyword>
<dbReference type="Proteomes" id="UP000241964">
    <property type="component" value="Unassembled WGS sequence"/>
</dbReference>
<protein>
    <submittedName>
        <fullName evidence="7">Gluconolactonase</fullName>
    </submittedName>
</protein>
<keyword evidence="4" id="KW-0862">Zinc</keyword>
<comment type="cofactor">
    <cofactor evidence="4">
        <name>Zn(2+)</name>
        <dbReference type="ChEBI" id="CHEBI:29105"/>
    </cofactor>
    <text evidence="4">Binds 1 divalent metal cation per subunit.</text>
</comment>
<feature type="domain" description="SMP-30/Gluconolactonase/LRE-like region" evidence="6">
    <location>
        <begin position="17"/>
        <end position="248"/>
    </location>
</feature>
<feature type="repeat" description="NHL" evidence="5">
    <location>
        <begin position="197"/>
        <end position="226"/>
    </location>
</feature>
<dbReference type="OrthoDB" id="241638at2"/>
<dbReference type="InterPro" id="IPR001258">
    <property type="entry name" value="NHL_repeat"/>
</dbReference>
<dbReference type="AlphaFoldDB" id="A0A2P8GB08"/>
<name>A0A2P8GB08_9BACT</name>
<dbReference type="EMBL" id="PYAS01000003">
    <property type="protein sequence ID" value="PSL31157.1"/>
    <property type="molecule type" value="Genomic_DNA"/>
</dbReference>
<accession>A0A2P8GB08</accession>
<evidence type="ECO:0000313" key="8">
    <source>
        <dbReference type="Proteomes" id="UP000241964"/>
    </source>
</evidence>
<dbReference type="InterPro" id="IPR051262">
    <property type="entry name" value="SMP-30/CGR1_Lactonase"/>
</dbReference>
<dbReference type="RefSeq" id="WP_106594536.1">
    <property type="nucleotide sequence ID" value="NZ_PYAS01000003.1"/>
</dbReference>
<keyword evidence="4" id="KW-0479">Metal-binding</keyword>
<feature type="binding site" evidence="4">
    <location>
        <position position="200"/>
    </location>
    <ligand>
        <name>a divalent metal cation</name>
        <dbReference type="ChEBI" id="CHEBI:60240"/>
    </ligand>
</feature>
<dbReference type="PANTHER" id="PTHR47572:SF4">
    <property type="entry name" value="LACTONASE DRP35"/>
    <property type="match status" value="1"/>
</dbReference>
<keyword evidence="8" id="KW-1185">Reference proteome</keyword>
<proteinExistence type="predicted"/>
<dbReference type="PROSITE" id="PS51125">
    <property type="entry name" value="NHL"/>
    <property type="match status" value="1"/>
</dbReference>
<comment type="caution">
    <text evidence="7">The sequence shown here is derived from an EMBL/GenBank/DDBJ whole genome shotgun (WGS) entry which is preliminary data.</text>
</comment>
<dbReference type="InterPro" id="IPR005511">
    <property type="entry name" value="SMP-30"/>
</dbReference>
<sequence length="277" mass="29456">MNLQSTIVKLLDLPFYTEGPCADDAGNCFFTTLSGGQLLHMRPGEAPVRWAEAGCPNGQLITSGGTHLVCDSGAGSIVQFDREGNRTGALLNKQYAGHTVYCPNDLIEDRDGNVFFTDSVRDSGRVFKVGKDGSGECIAAGVDYPNGLALSPDESLLYVAESYRNRILAISLNGKPGPSVFVWAVLPGHRSGRPADNLPDGLATDAQGRVWVAHYGMQAIQVFSPEGTLLASLDTKLPLTSNLCFVSDQPHRKTVLITGGYAEPGPGAVLMMTVDVI</sequence>
<dbReference type="InterPro" id="IPR013658">
    <property type="entry name" value="SGL"/>
</dbReference>
<dbReference type="Pfam" id="PF08450">
    <property type="entry name" value="SGL"/>
    <property type="match status" value="1"/>
</dbReference>
<feature type="binding site" evidence="4">
    <location>
        <position position="146"/>
    </location>
    <ligand>
        <name>a divalent metal cation</name>
        <dbReference type="ChEBI" id="CHEBI:60240"/>
    </ligand>
</feature>
<gene>
    <name evidence="7" type="ORF">CLV60_10323</name>
</gene>
<dbReference type="InterPro" id="IPR011042">
    <property type="entry name" value="6-blade_b-propeller_TolB-like"/>
</dbReference>
<evidence type="ECO:0000256" key="3">
    <source>
        <dbReference type="PIRSR" id="PIRSR605511-1"/>
    </source>
</evidence>
<evidence type="ECO:0000256" key="1">
    <source>
        <dbReference type="ARBA" id="ARBA00022737"/>
    </source>
</evidence>